<reference evidence="1 4" key="2">
    <citation type="submission" date="2024-06" db="EMBL/GenBank/DDBJ databases">
        <title>Soil Sphingobacterium thalpophilum.</title>
        <authorList>
            <person name="Yang J."/>
            <person name="Li J."/>
        </authorList>
    </citation>
    <scope>NUCLEOTIDE SEQUENCE [LARGE SCALE GENOMIC DNA]</scope>
    <source>
        <strain evidence="1 4">22g91tb</strain>
    </source>
</reference>
<accession>A0A4U9VFN8</accession>
<protein>
    <submittedName>
        <fullName evidence="2">Uncharacterized protein</fullName>
    </submittedName>
</protein>
<keyword evidence="4" id="KW-1185">Reference proteome</keyword>
<sequence length="132" mass="15022">MKQQFNNSGVAKVQSRILALPETLLKNETSAIRQDFLAWMETNFALTTSQKFQLMTMPDELQTNLGLAIANCYEMGQAVQFFKETRSDHDQPDLKDIMIHGAETMAEIDSISMQKTAFVGQLAINIRYKVRM</sequence>
<dbReference type="EMBL" id="JBEOQB010000005">
    <property type="protein sequence ID" value="MEZ0453393.1"/>
    <property type="molecule type" value="Genomic_DNA"/>
</dbReference>
<dbReference type="GeneID" id="78463949"/>
<gene>
    <name evidence="1" type="ORF">ABTW24_17510</name>
    <name evidence="2" type="ORF">NCTC11429_03264</name>
</gene>
<dbReference type="Proteomes" id="UP000308196">
    <property type="component" value="Chromosome"/>
</dbReference>
<dbReference type="EMBL" id="LR590484">
    <property type="protein sequence ID" value="VTR45746.1"/>
    <property type="molecule type" value="Genomic_DNA"/>
</dbReference>
<evidence type="ECO:0000313" key="4">
    <source>
        <dbReference type="Proteomes" id="UP001566204"/>
    </source>
</evidence>
<dbReference type="RefSeq" id="WP_028069076.1">
    <property type="nucleotide sequence ID" value="NZ_JALHSB010000004.1"/>
</dbReference>
<dbReference type="AlphaFoldDB" id="A0A4U9VFN8"/>
<evidence type="ECO:0000313" key="1">
    <source>
        <dbReference type="EMBL" id="MEZ0453393.1"/>
    </source>
</evidence>
<name>A0A4U9VFN8_9SPHI</name>
<proteinExistence type="predicted"/>
<evidence type="ECO:0000313" key="3">
    <source>
        <dbReference type="Proteomes" id="UP000308196"/>
    </source>
</evidence>
<reference evidence="2 3" key="1">
    <citation type="submission" date="2019-05" db="EMBL/GenBank/DDBJ databases">
        <authorList>
            <consortium name="Pathogen Informatics"/>
        </authorList>
    </citation>
    <scope>NUCLEOTIDE SEQUENCE [LARGE SCALE GENOMIC DNA]</scope>
    <source>
        <strain evidence="2 3">NCTC11429</strain>
    </source>
</reference>
<evidence type="ECO:0000313" key="2">
    <source>
        <dbReference type="EMBL" id="VTR45746.1"/>
    </source>
</evidence>
<dbReference type="Proteomes" id="UP001566204">
    <property type="component" value="Unassembled WGS sequence"/>
</dbReference>
<dbReference type="KEGG" id="stha:NCTC11429_03264"/>
<organism evidence="2 3">
    <name type="scientific">Sphingobacterium thalpophilum</name>
    <dbReference type="NCBI Taxonomy" id="259"/>
    <lineage>
        <taxon>Bacteria</taxon>
        <taxon>Pseudomonadati</taxon>
        <taxon>Bacteroidota</taxon>
        <taxon>Sphingobacteriia</taxon>
        <taxon>Sphingobacteriales</taxon>
        <taxon>Sphingobacteriaceae</taxon>
        <taxon>Sphingobacterium</taxon>
    </lineage>
</organism>